<protein>
    <submittedName>
        <fullName evidence="2">Uncharacterized protein</fullName>
    </submittedName>
</protein>
<feature type="region of interest" description="Disordered" evidence="1">
    <location>
        <begin position="55"/>
        <end position="221"/>
    </location>
</feature>
<gene>
    <name evidence="2" type="ORF">GCM10023203_18370</name>
</gene>
<name>A0ABP9E939_9PSEU</name>
<comment type="caution">
    <text evidence="2">The sequence shown here is derived from an EMBL/GenBank/DDBJ whole genome shotgun (WGS) entry which is preliminary data.</text>
</comment>
<organism evidence="2 3">
    <name type="scientific">Actinomycetospora straminea</name>
    <dbReference type="NCBI Taxonomy" id="663607"/>
    <lineage>
        <taxon>Bacteria</taxon>
        <taxon>Bacillati</taxon>
        <taxon>Actinomycetota</taxon>
        <taxon>Actinomycetes</taxon>
        <taxon>Pseudonocardiales</taxon>
        <taxon>Pseudonocardiaceae</taxon>
        <taxon>Actinomycetospora</taxon>
    </lineage>
</organism>
<sequence length="221" mass="24559">MWVWRDDLGSGGASDGAGGWRLDAYGTWVWDEPSPLERPGAGIGALRPRGEVRRERTVVGDRARGDRAHGDRAHGDRALARLGHAEPTPIFQELTVDRSRRPVRGAVSVPEPHPGSGPLPVQDPTGRRSGLREVPTVPPPALDGSTSAGLRSEWSERSRRSERADLRSVSRDESPEEELRRRAERRRRPRSAADDRDVAPEGGRHAWKREDARTGRHALRR</sequence>
<evidence type="ECO:0000256" key="1">
    <source>
        <dbReference type="SAM" id="MobiDB-lite"/>
    </source>
</evidence>
<feature type="compositionally biased region" description="Basic and acidic residues" evidence="1">
    <location>
        <begin position="55"/>
        <end position="79"/>
    </location>
</feature>
<dbReference type="EMBL" id="BAABHQ010000003">
    <property type="protein sequence ID" value="GAA4869595.1"/>
    <property type="molecule type" value="Genomic_DNA"/>
</dbReference>
<proteinExistence type="predicted"/>
<evidence type="ECO:0000313" key="3">
    <source>
        <dbReference type="Proteomes" id="UP001500457"/>
    </source>
</evidence>
<evidence type="ECO:0000313" key="2">
    <source>
        <dbReference type="EMBL" id="GAA4869595.1"/>
    </source>
</evidence>
<accession>A0ABP9E939</accession>
<feature type="compositionally biased region" description="Basic and acidic residues" evidence="1">
    <location>
        <begin position="153"/>
        <end position="181"/>
    </location>
</feature>
<feature type="compositionally biased region" description="Basic and acidic residues" evidence="1">
    <location>
        <begin position="191"/>
        <end position="214"/>
    </location>
</feature>
<keyword evidence="3" id="KW-1185">Reference proteome</keyword>
<reference evidence="3" key="1">
    <citation type="journal article" date="2019" name="Int. J. Syst. Evol. Microbiol.">
        <title>The Global Catalogue of Microorganisms (GCM) 10K type strain sequencing project: providing services to taxonomists for standard genome sequencing and annotation.</title>
        <authorList>
            <consortium name="The Broad Institute Genomics Platform"/>
            <consortium name="The Broad Institute Genome Sequencing Center for Infectious Disease"/>
            <person name="Wu L."/>
            <person name="Ma J."/>
        </authorList>
    </citation>
    <scope>NUCLEOTIDE SEQUENCE [LARGE SCALE GENOMIC DNA]</scope>
    <source>
        <strain evidence="3">JCM 17983</strain>
    </source>
</reference>
<dbReference type="Proteomes" id="UP001500457">
    <property type="component" value="Unassembled WGS sequence"/>
</dbReference>